<evidence type="ECO:0000313" key="5">
    <source>
        <dbReference type="EMBL" id="CAK4027778.1"/>
    </source>
</evidence>
<comment type="caution">
    <text evidence="5">The sequence shown here is derived from an EMBL/GenBank/DDBJ whole genome shotgun (WGS) entry which is preliminary data.</text>
</comment>
<dbReference type="GO" id="GO:0006103">
    <property type="term" value="P:2-oxoglutarate metabolic process"/>
    <property type="evidence" value="ECO:0007669"/>
    <property type="project" value="InterPro"/>
</dbReference>
<feature type="compositionally biased region" description="Basic and acidic residues" evidence="4">
    <location>
        <begin position="102"/>
        <end position="117"/>
    </location>
</feature>
<accession>A0AAI8YZX8</accession>
<proteinExistence type="inferred from homology"/>
<dbReference type="EMBL" id="CAVMBE010000031">
    <property type="protein sequence ID" value="CAK4027778.1"/>
    <property type="molecule type" value="Genomic_DNA"/>
</dbReference>
<organism evidence="5 6">
    <name type="scientific">Lecanosticta acicola</name>
    <dbReference type="NCBI Taxonomy" id="111012"/>
    <lineage>
        <taxon>Eukaryota</taxon>
        <taxon>Fungi</taxon>
        <taxon>Dikarya</taxon>
        <taxon>Ascomycota</taxon>
        <taxon>Pezizomycotina</taxon>
        <taxon>Dothideomycetes</taxon>
        <taxon>Dothideomycetidae</taxon>
        <taxon>Mycosphaerellales</taxon>
        <taxon>Mycosphaerellaceae</taxon>
        <taxon>Lecanosticta</taxon>
    </lineage>
</organism>
<dbReference type="GO" id="GO:0004591">
    <property type="term" value="F:oxoglutarate dehydrogenase (succinyl-transferring) activity"/>
    <property type="evidence" value="ECO:0007669"/>
    <property type="project" value="TreeGrafter"/>
</dbReference>
<feature type="compositionally biased region" description="Basic and acidic residues" evidence="4">
    <location>
        <begin position="27"/>
        <end position="38"/>
    </location>
</feature>
<feature type="region of interest" description="Disordered" evidence="4">
    <location>
        <begin position="1"/>
        <end position="123"/>
    </location>
</feature>
<dbReference type="InterPro" id="IPR020373">
    <property type="entry name" value="Kgd4/YMR-31"/>
</dbReference>
<sequence>MQATRRLLQHRQPMIKFVGRRHTPPQKVDHSPHVHPESPTKSLPGSFASYREKATQHGPLKSGNGQAAPSGASSPSASVPPQNPYGAIGGRSAKELGPIRPGKGEFFDRSELPERFHRTPWTQAEIEAVESGGASMFA</sequence>
<keyword evidence="6" id="KW-1185">Reference proteome</keyword>
<reference evidence="5" key="1">
    <citation type="submission" date="2023-11" db="EMBL/GenBank/DDBJ databases">
        <authorList>
            <person name="Alioto T."/>
            <person name="Alioto T."/>
            <person name="Gomez Garrido J."/>
        </authorList>
    </citation>
    <scope>NUCLEOTIDE SEQUENCE</scope>
</reference>
<feature type="compositionally biased region" description="Low complexity" evidence="4">
    <location>
        <begin position="62"/>
        <end position="80"/>
    </location>
</feature>
<evidence type="ECO:0000256" key="3">
    <source>
        <dbReference type="ARBA" id="ARBA00043970"/>
    </source>
</evidence>
<gene>
    <name evidence="5" type="ORF">LECACI_7A005097</name>
</gene>
<evidence type="ECO:0000313" key="6">
    <source>
        <dbReference type="Proteomes" id="UP001296104"/>
    </source>
</evidence>
<evidence type="ECO:0000256" key="4">
    <source>
        <dbReference type="SAM" id="MobiDB-lite"/>
    </source>
</evidence>
<evidence type="ECO:0000256" key="1">
    <source>
        <dbReference type="ARBA" id="ARBA00004173"/>
    </source>
</evidence>
<comment type="similarity">
    <text evidence="3">Belongs to the alpha-ketoglutarate dehydrogenase component 4 family.</text>
</comment>
<name>A0AAI8YZX8_9PEZI</name>
<dbReference type="GO" id="GO:0005739">
    <property type="term" value="C:mitochondrion"/>
    <property type="evidence" value="ECO:0007669"/>
    <property type="project" value="UniProtKB-SubCell"/>
</dbReference>
<keyword evidence="2" id="KW-0496">Mitochondrion</keyword>
<dbReference type="AlphaFoldDB" id="A0AAI8YZX8"/>
<dbReference type="Proteomes" id="UP001296104">
    <property type="component" value="Unassembled WGS sequence"/>
</dbReference>
<dbReference type="Pfam" id="PF10937">
    <property type="entry name" value="Kgd4-YMR31"/>
    <property type="match status" value="1"/>
</dbReference>
<dbReference type="PANTHER" id="PTHR31601">
    <property type="entry name" value="28S RIBOSOMAL PROTEIN S36, MITOCHONDRIAL"/>
    <property type="match status" value="1"/>
</dbReference>
<comment type="subcellular location">
    <subcellularLocation>
        <location evidence="1">Mitochondrion</location>
    </subcellularLocation>
</comment>
<dbReference type="PANTHER" id="PTHR31601:SF2">
    <property type="entry name" value="ALPHA-KETOGLUTARATE DEHYDROGENASE COMPONENT 4"/>
    <property type="match status" value="1"/>
</dbReference>
<protein>
    <submittedName>
        <fullName evidence="5">Related to mitochondrial ribosomal</fullName>
    </submittedName>
</protein>
<evidence type="ECO:0000256" key="2">
    <source>
        <dbReference type="ARBA" id="ARBA00023128"/>
    </source>
</evidence>